<dbReference type="PANTHER" id="PTHR38682:SF1">
    <property type="entry name" value="V-TYPE ATP SYNTHASE SUBUNIT C"/>
    <property type="match status" value="1"/>
</dbReference>
<gene>
    <name evidence="1" type="ORF">NE686_05480</name>
</gene>
<dbReference type="Pfam" id="PF01992">
    <property type="entry name" value="vATP-synt_AC39"/>
    <property type="match status" value="1"/>
</dbReference>
<evidence type="ECO:0000313" key="1">
    <source>
        <dbReference type="EMBL" id="MCQ4922527.1"/>
    </source>
</evidence>
<proteinExistence type="predicted"/>
<reference evidence="1 2" key="1">
    <citation type="submission" date="2022-06" db="EMBL/GenBank/DDBJ databases">
        <title>Isolation of gut microbiota from human fecal samples.</title>
        <authorList>
            <person name="Pamer E.G."/>
            <person name="Barat B."/>
            <person name="Waligurski E."/>
            <person name="Medina S."/>
            <person name="Paddock L."/>
            <person name="Mostad J."/>
        </authorList>
    </citation>
    <scope>NUCLEOTIDE SEQUENCE [LARGE SCALE GENOMIC DNA]</scope>
    <source>
        <strain evidence="1 2">DFI.7.95</strain>
    </source>
</reference>
<dbReference type="PANTHER" id="PTHR38682">
    <property type="entry name" value="V-TYPE ATP SYNTHASE SUBUNIT C"/>
    <property type="match status" value="1"/>
</dbReference>
<protein>
    <submittedName>
        <fullName evidence="1">V-type ATPase subunit</fullName>
    </submittedName>
</protein>
<dbReference type="InterPro" id="IPR002843">
    <property type="entry name" value="ATPase_V0-cplx_csu/dsu"/>
</dbReference>
<keyword evidence="2" id="KW-1185">Reference proteome</keyword>
<name>A0ABT1S7T4_9FIRM</name>
<sequence>MSNERRFAAINTKIRVLRSKSLDRKDYINLIEKKNVKEQIAYLKENTIYKEELSKIEELDNIQQVEIELERHLINQFEKIIRYFTDGYRKLFRALMLRYEIEDLKLYLRALERKEDLNKIEGLSLLKEKYYSFNLKKLKSSHSIEEFIENLKGTIYYDALNTYKEEEHAKIIFYMEMNLDRLYFNSLKSESKNLKKEDRIIFEKILGINEDLLNIEWIYRGIKFYNLLPEELINFTLPHGYEFNYKKLKKMCYSTEEELKEIVLETEYDFLFDTEKDVDLYMERRIQRYLYYRFLNAFKKAKLDITLSIAYIHLLEYEIRDIISMLEAKKYGLTLQETKNYLVRKVEGSDE</sequence>
<comment type="caution">
    <text evidence="1">The sequence shown here is derived from an EMBL/GenBank/DDBJ whole genome shotgun (WGS) entry which is preliminary data.</text>
</comment>
<dbReference type="Proteomes" id="UP001524478">
    <property type="component" value="Unassembled WGS sequence"/>
</dbReference>
<evidence type="ECO:0000313" key="2">
    <source>
        <dbReference type="Proteomes" id="UP001524478"/>
    </source>
</evidence>
<dbReference type="InterPro" id="IPR050873">
    <property type="entry name" value="V-ATPase_V0D/AC39_subunit"/>
</dbReference>
<dbReference type="RefSeq" id="WP_216561375.1">
    <property type="nucleotide sequence ID" value="NZ_JAHLOH010000047.1"/>
</dbReference>
<organism evidence="1 2">
    <name type="scientific">Tissierella carlieri</name>
    <dbReference type="NCBI Taxonomy" id="689904"/>
    <lineage>
        <taxon>Bacteria</taxon>
        <taxon>Bacillati</taxon>
        <taxon>Bacillota</taxon>
        <taxon>Tissierellia</taxon>
        <taxon>Tissierellales</taxon>
        <taxon>Tissierellaceae</taxon>
        <taxon>Tissierella</taxon>
    </lineage>
</organism>
<dbReference type="EMBL" id="JANGAC010000003">
    <property type="protein sequence ID" value="MCQ4922527.1"/>
    <property type="molecule type" value="Genomic_DNA"/>
</dbReference>
<accession>A0ABT1S7T4</accession>